<dbReference type="Gene3D" id="3.10.290.10">
    <property type="entry name" value="RNA-binding S4 domain"/>
    <property type="match status" value="1"/>
</dbReference>
<dbReference type="InterPro" id="IPR036986">
    <property type="entry name" value="S4_RNA-bd_sf"/>
</dbReference>
<organism evidence="7 8">
    <name type="scientific">Zhouia spongiae</name>
    <dbReference type="NCBI Taxonomy" id="2202721"/>
    <lineage>
        <taxon>Bacteria</taxon>
        <taxon>Pseudomonadati</taxon>
        <taxon>Bacteroidota</taxon>
        <taxon>Flavobacteriia</taxon>
        <taxon>Flavobacteriales</taxon>
        <taxon>Flavobacteriaceae</taxon>
        <taxon>Zhouia</taxon>
    </lineage>
</organism>
<dbReference type="Pfam" id="PF01479">
    <property type="entry name" value="S4"/>
    <property type="match status" value="1"/>
</dbReference>
<feature type="domain" description="RNA-binding S4" evidence="6">
    <location>
        <begin position="1"/>
        <end position="59"/>
    </location>
</feature>
<dbReference type="EMBL" id="CP094326">
    <property type="protein sequence ID" value="UNY97435.1"/>
    <property type="molecule type" value="Genomic_DNA"/>
</dbReference>
<name>A0ABY3YIF5_9FLAO</name>
<accession>A0ABY3YIF5</accession>
<feature type="compositionally biased region" description="Basic residues" evidence="5">
    <location>
        <begin position="97"/>
        <end position="110"/>
    </location>
</feature>
<dbReference type="CDD" id="cd00165">
    <property type="entry name" value="S4"/>
    <property type="match status" value="1"/>
</dbReference>
<keyword evidence="3" id="KW-0238">DNA-binding</keyword>
<dbReference type="SMART" id="SM00363">
    <property type="entry name" value="S4"/>
    <property type="match status" value="1"/>
</dbReference>
<keyword evidence="2 4" id="KW-0694">RNA-binding</keyword>
<evidence type="ECO:0000259" key="6">
    <source>
        <dbReference type="SMART" id="SM00363"/>
    </source>
</evidence>
<keyword evidence="8" id="KW-1185">Reference proteome</keyword>
<dbReference type="Proteomes" id="UP000829476">
    <property type="component" value="Chromosome"/>
</dbReference>
<evidence type="ECO:0000256" key="3">
    <source>
        <dbReference type="ARBA" id="ARBA00023125"/>
    </source>
</evidence>
<evidence type="ECO:0000313" key="7">
    <source>
        <dbReference type="EMBL" id="UNY97435.1"/>
    </source>
</evidence>
<reference evidence="7 8" key="1">
    <citation type="journal article" date="2018" name="Int. J. Syst. Evol. Microbiol.">
        <title>Zhouia spongiae sp. nov., isolated from a marine sponge.</title>
        <authorList>
            <person name="Zhuang L."/>
            <person name="Lin B."/>
            <person name="Qin F."/>
            <person name="Luo L."/>
        </authorList>
    </citation>
    <scope>NUCLEOTIDE SEQUENCE [LARGE SCALE GENOMIC DNA]</scope>
    <source>
        <strain evidence="7 8">HN-Y44</strain>
    </source>
</reference>
<evidence type="ECO:0000313" key="8">
    <source>
        <dbReference type="Proteomes" id="UP000829476"/>
    </source>
</evidence>
<comment type="similarity">
    <text evidence="1">Belongs to the HSP15 family.</text>
</comment>
<evidence type="ECO:0000256" key="2">
    <source>
        <dbReference type="ARBA" id="ARBA00022884"/>
    </source>
</evidence>
<dbReference type="PIRSF" id="PIRSF016821">
    <property type="entry name" value="HSP15"/>
    <property type="match status" value="1"/>
</dbReference>
<dbReference type="PROSITE" id="PS50889">
    <property type="entry name" value="S4"/>
    <property type="match status" value="1"/>
</dbReference>
<dbReference type="RefSeq" id="WP_242935848.1">
    <property type="nucleotide sequence ID" value="NZ_CP094326.1"/>
</dbReference>
<gene>
    <name evidence="7" type="ORF">MQE36_10060</name>
</gene>
<evidence type="ECO:0000256" key="1">
    <source>
        <dbReference type="ARBA" id="ARBA00008396"/>
    </source>
</evidence>
<proteinExistence type="inferred from homology"/>
<protein>
    <submittedName>
        <fullName evidence="7">RNA-binding S4 domain-containing protein</fullName>
    </submittedName>
</protein>
<evidence type="ECO:0000256" key="5">
    <source>
        <dbReference type="SAM" id="MobiDB-lite"/>
    </source>
</evidence>
<dbReference type="InterPro" id="IPR025708">
    <property type="entry name" value="HSP15"/>
</dbReference>
<feature type="region of interest" description="Disordered" evidence="5">
    <location>
        <begin position="97"/>
        <end position="128"/>
    </location>
</feature>
<dbReference type="InterPro" id="IPR002942">
    <property type="entry name" value="S4_RNA-bd"/>
</dbReference>
<evidence type="ECO:0000256" key="4">
    <source>
        <dbReference type="PROSITE-ProRule" id="PRU00182"/>
    </source>
</evidence>
<dbReference type="SUPFAM" id="SSF55174">
    <property type="entry name" value="Alpha-L RNA-binding motif"/>
    <property type="match status" value="1"/>
</dbReference>
<sequence>MRIDKFLWCTRYYKTRNQATEACKKGHIRINGQPVKPSREVFPTDKLIVRKNQIAYQLTVLDIPPNRVGAKLVDIYRHDTTPKEAFEHVELLKHAKEHYRKKGAGRPTKKDRRDIEGYVNTDTGHETE</sequence>